<dbReference type="HOGENOM" id="CLU_1687149_0_0_1"/>
<evidence type="ECO:0000313" key="1">
    <source>
        <dbReference type="EMBL" id="EOB14695.1"/>
    </source>
</evidence>
<dbReference type="AlphaFoldDB" id="R0MKC5"/>
<dbReference type="EMBL" id="KB908926">
    <property type="protein sequence ID" value="EOB14695.1"/>
    <property type="molecule type" value="Genomic_DNA"/>
</dbReference>
<accession>R0MKC5</accession>
<dbReference type="VEuPathDB" id="MicrosporidiaDB:NBO_18g0022"/>
<gene>
    <name evidence="1" type="ORF">NBO_18g0022</name>
</gene>
<reference evidence="1 2" key="1">
    <citation type="journal article" date="2013" name="BMC Genomics">
        <title>Comparative genomics of parasitic silkworm microsporidia reveal an association between genome expansion and host adaptation.</title>
        <authorList>
            <person name="Pan G."/>
            <person name="Xu J."/>
            <person name="Li T."/>
            <person name="Xia Q."/>
            <person name="Liu S.L."/>
            <person name="Zhang G."/>
            <person name="Li S."/>
            <person name="Li C."/>
            <person name="Liu H."/>
            <person name="Yang L."/>
            <person name="Liu T."/>
            <person name="Zhang X."/>
            <person name="Wu Z."/>
            <person name="Fan W."/>
            <person name="Dang X."/>
            <person name="Xiang H."/>
            <person name="Tao M."/>
            <person name="Li Y."/>
            <person name="Hu J."/>
            <person name="Li Z."/>
            <person name="Lin L."/>
            <person name="Luo J."/>
            <person name="Geng L."/>
            <person name="Wang L."/>
            <person name="Long M."/>
            <person name="Wan Y."/>
            <person name="He N."/>
            <person name="Zhang Z."/>
            <person name="Lu C."/>
            <person name="Keeling P.J."/>
            <person name="Wang J."/>
            <person name="Xiang Z."/>
            <person name="Zhou Z."/>
        </authorList>
    </citation>
    <scope>NUCLEOTIDE SEQUENCE [LARGE SCALE GENOMIC DNA]</scope>
    <source>
        <strain evidence="2">CQ1 / CVCC 102059</strain>
    </source>
</reference>
<organism evidence="1 2">
    <name type="scientific">Nosema bombycis (strain CQ1 / CVCC 102059)</name>
    <name type="common">Microsporidian parasite</name>
    <name type="synonym">Pebrine of silkworm</name>
    <dbReference type="NCBI Taxonomy" id="578461"/>
    <lineage>
        <taxon>Eukaryota</taxon>
        <taxon>Fungi</taxon>
        <taxon>Fungi incertae sedis</taxon>
        <taxon>Microsporidia</taxon>
        <taxon>Nosematidae</taxon>
        <taxon>Nosema</taxon>
    </lineage>
</organism>
<proteinExistence type="predicted"/>
<protein>
    <submittedName>
        <fullName evidence="1">Uncharacterized protein</fullName>
    </submittedName>
</protein>
<evidence type="ECO:0000313" key="2">
    <source>
        <dbReference type="Proteomes" id="UP000016927"/>
    </source>
</evidence>
<name>R0MKC5_NOSB1</name>
<dbReference type="Proteomes" id="UP000016927">
    <property type="component" value="Unassembled WGS sequence"/>
</dbReference>
<sequence>MAFSIKMQNYNETKISRSQIHKFGCLRKINFYSNLEDNIGRIVKSTYLPEKSLKRAQVNLEGLKFSKFKEINLSKEISKIQNNLDGIKKIGYRLEVTCEGYYLGSAQNILISLCKPENFSFMSFPIFKILYMSNLYTLNSFFTNYSYNDLCKNIVM</sequence>
<keyword evidence="2" id="KW-1185">Reference proteome</keyword>